<dbReference type="EMBL" id="LR812946">
    <property type="protein sequence ID" value="CAC9466623.1"/>
    <property type="molecule type" value="Genomic_DNA"/>
</dbReference>
<dbReference type="AlphaFoldDB" id="A0A6L0WQH4"/>
<proteinExistence type="predicted"/>
<evidence type="ECO:0000313" key="4">
    <source>
        <dbReference type="EMBL" id="CAC9466623.1"/>
    </source>
</evidence>
<keyword evidence="2" id="KW-0812">Transmembrane</keyword>
<feature type="transmembrane region" description="Helical" evidence="2">
    <location>
        <begin position="260"/>
        <end position="284"/>
    </location>
</feature>
<keyword evidence="3" id="KW-0732">Signal</keyword>
<dbReference type="PANTHER" id="PTHR35613:SF2">
    <property type="entry name" value="C-TYPE LECTIN DOMAIN-CONTAINING PROTEIN"/>
    <property type="match status" value="1"/>
</dbReference>
<dbReference type="InterPro" id="IPR031797">
    <property type="entry name" value="DUF5075"/>
</dbReference>
<dbReference type="OMA" id="MVVCEVQ"/>
<name>A0A6L0WQH4_LEIIN</name>
<dbReference type="Proteomes" id="UP000255414">
    <property type="component" value="Chromosome 13"/>
</dbReference>
<evidence type="ECO:0000256" key="2">
    <source>
        <dbReference type="SAM" id="Phobius"/>
    </source>
</evidence>
<sequence length="465" mass="51539">MKSCVALPLAALLVLLTLSGIAEVAQAQGLPGLLALQMKGYMSYGASSLSSSGIEVTYFTTEEVCFDAGGVPASDANTLLSNEVAYWMTVNGGGKDSTIYTGSSAAPSLPGTNCAELVPGATVPNSDNCYYRWRYGFYDMYSYNGEPGTAYWIGLYRRKTGPSQILNQFQQFTWNPDHPADKPYPRGYFGGAASYDTVTNGLLRMDAPLLPRNNDPYPTGKYMMVCEYQLYPVRPPFTTRMPQPQFVNGFKTLTWAQSHWWLIFLIVAVIVLVILFVIVIYCCCTSIKPKEELPVFQMVIRERVGKAYVVSDEPPKMTQQPYAAPGLAPQQHMLSPEQEVQRRRMRYGRGFNPNQPGDPEDTTMGATGIYSVGERRQYADGILSENSVDNLIQRKFDMGESTLSPEGPQSGTEEQNDKEGTYQEPSAVLLTRRSSRRSRGRSISQAFSDVEMPQAGEINENDVNL</sequence>
<evidence type="ECO:0000313" key="5">
    <source>
        <dbReference type="Proteomes" id="UP000255414"/>
    </source>
</evidence>
<keyword evidence="2" id="KW-1133">Transmembrane helix</keyword>
<feature type="signal peptide" evidence="3">
    <location>
        <begin position="1"/>
        <end position="27"/>
    </location>
</feature>
<dbReference type="PANTHER" id="PTHR35613">
    <property type="entry name" value="C-TYPE LECTIN DOMAIN-CONTAINING PROTEIN"/>
    <property type="match status" value="1"/>
</dbReference>
<accession>A0A6L0WQH4</accession>
<protein>
    <submittedName>
        <fullName evidence="4">Hypothetical_protein_-_conserved</fullName>
    </submittedName>
</protein>
<feature type="chain" id="PRO_5034242298" evidence="3">
    <location>
        <begin position="28"/>
        <end position="465"/>
    </location>
</feature>
<feature type="compositionally biased region" description="Polar residues" evidence="1">
    <location>
        <begin position="401"/>
        <end position="413"/>
    </location>
</feature>
<organism evidence="4 5">
    <name type="scientific">Leishmania infantum</name>
    <dbReference type="NCBI Taxonomy" id="5671"/>
    <lineage>
        <taxon>Eukaryota</taxon>
        <taxon>Discoba</taxon>
        <taxon>Euglenozoa</taxon>
        <taxon>Kinetoplastea</taxon>
        <taxon>Metakinetoplastina</taxon>
        <taxon>Trypanosomatida</taxon>
        <taxon>Trypanosomatidae</taxon>
        <taxon>Leishmaniinae</taxon>
        <taxon>Leishmania</taxon>
    </lineage>
</organism>
<evidence type="ECO:0000256" key="3">
    <source>
        <dbReference type="SAM" id="SignalP"/>
    </source>
</evidence>
<reference evidence="4" key="1">
    <citation type="submission" date="2020-06" db="EMBL/GenBank/DDBJ databases">
        <authorList>
            <person name="Gonzalez-de la Fuente S."/>
            <person name="Peiro-Pastor R."/>
            <person name="Rastrojo A."/>
            <person name="Moreno J."/>
            <person name="Carrasco-Ramiro F."/>
            <person name="Requena JM."/>
            <person name="Aguado B."/>
        </authorList>
    </citation>
    <scope>NUCLEOTIDE SEQUENCE</scope>
</reference>
<keyword evidence="2" id="KW-0472">Membrane</keyword>
<gene>
    <name evidence="4" type="ORF">LINF_130018400</name>
</gene>
<evidence type="ECO:0000256" key="1">
    <source>
        <dbReference type="SAM" id="MobiDB-lite"/>
    </source>
</evidence>
<feature type="region of interest" description="Disordered" evidence="1">
    <location>
        <begin position="399"/>
        <end position="465"/>
    </location>
</feature>
<dbReference type="Pfam" id="PF16825">
    <property type="entry name" value="DUF5075"/>
    <property type="match status" value="1"/>
</dbReference>